<protein>
    <submittedName>
        <fullName evidence="1">Uncharacterized protein</fullName>
    </submittedName>
</protein>
<organism evidence="1 2">
    <name type="scientific">Mariniradius sediminis</name>
    <dbReference type="NCBI Taxonomy" id="2909237"/>
    <lineage>
        <taxon>Bacteria</taxon>
        <taxon>Pseudomonadati</taxon>
        <taxon>Bacteroidota</taxon>
        <taxon>Cytophagia</taxon>
        <taxon>Cytophagales</taxon>
        <taxon>Cyclobacteriaceae</taxon>
        <taxon>Mariniradius</taxon>
    </lineage>
</organism>
<dbReference type="EMBL" id="JAKEVZ010000006">
    <property type="protein sequence ID" value="MCF1751382.1"/>
    <property type="molecule type" value="Genomic_DNA"/>
</dbReference>
<dbReference type="Proteomes" id="UP001201449">
    <property type="component" value="Unassembled WGS sequence"/>
</dbReference>
<dbReference type="RefSeq" id="WP_234861374.1">
    <property type="nucleotide sequence ID" value="NZ_JAKEVZ010000006.1"/>
</dbReference>
<evidence type="ECO:0000313" key="2">
    <source>
        <dbReference type="Proteomes" id="UP001201449"/>
    </source>
</evidence>
<accession>A0ABS9BTK7</accession>
<sequence length="206" mass="24309">MDLLLELNNPPVVKCLLLLLLTGINEKIDWSNNLIKDYKSQFMELKEKSEANEFVYLVLQNKFKKEVLEDKSLTHLHIRLEKLKKKLLKIYFTSLKKDTESYKDYEYIGDYSSLVSKHFLQMERLKLVIQPDVQIATSVHSVTKFTYVTARGFWILDTGKRGRKFIKSLGRLDEFEGGRKNPQILKLGIEKIREESLKEYNQQYPD</sequence>
<name>A0ABS9BTK7_9BACT</name>
<proteinExistence type="predicted"/>
<gene>
    <name evidence="1" type="ORF">L0U89_09905</name>
</gene>
<comment type="caution">
    <text evidence="1">The sequence shown here is derived from an EMBL/GenBank/DDBJ whole genome shotgun (WGS) entry which is preliminary data.</text>
</comment>
<evidence type="ECO:0000313" key="1">
    <source>
        <dbReference type="EMBL" id="MCF1751382.1"/>
    </source>
</evidence>
<keyword evidence="2" id="KW-1185">Reference proteome</keyword>
<reference evidence="1 2" key="1">
    <citation type="submission" date="2022-01" db="EMBL/GenBank/DDBJ databases">
        <title>Mariniradius saccharolyticus sp. nov., isolated from sediment of a river.</title>
        <authorList>
            <person name="Liu H."/>
        </authorList>
    </citation>
    <scope>NUCLEOTIDE SEQUENCE [LARGE SCALE GENOMIC DNA]</scope>
    <source>
        <strain evidence="1 2">RY-2</strain>
    </source>
</reference>